<evidence type="ECO:0000259" key="4">
    <source>
        <dbReference type="Pfam" id="PF00294"/>
    </source>
</evidence>
<comment type="caution">
    <text evidence="5">The sequence shown here is derived from an EMBL/GenBank/DDBJ whole genome shotgun (WGS) entry which is preliminary data.</text>
</comment>
<evidence type="ECO:0000256" key="1">
    <source>
        <dbReference type="ARBA" id="ARBA00010688"/>
    </source>
</evidence>
<dbReference type="STRING" id="238.BBD35_04100"/>
<dbReference type="GO" id="GO:0016301">
    <property type="term" value="F:kinase activity"/>
    <property type="evidence" value="ECO:0007669"/>
    <property type="project" value="UniProtKB-KW"/>
</dbReference>
<accession>A0A1T3F542</accession>
<keyword evidence="2" id="KW-0808">Transferase</keyword>
<dbReference type="Proteomes" id="UP000188947">
    <property type="component" value="Unassembled WGS sequence"/>
</dbReference>
<sequence>MKGKVVCFGEALIRYQPVENSFFNESNTVTAYPGGSEANVAVKLGQLSIPVSYISAAPDNEITREYLEILNHHHVDTSGFIYIGSRIGSYILLSANGLSKGEVIYDRNHSSFSQLKKGELDWEHIFKDCTWFHWTALTPALNSELTEVIHEALEIASAKGITISVDLNYRNRLWQYGKKPLEVMPGLIKYCHIIMGNIWASHTMLGTSIDENLNRETSPEEYLEYAVKNSQEIFIQYPNAQIVANTFRFMDAAQHNLLYGTLHTREDNAISKIYETHHLTDRIGSGDAFMAGAIASLYNGRNIQESIENAALEGFNKLFVKGDFSKNI</sequence>
<dbReference type="OrthoDB" id="9813569at2"/>
<evidence type="ECO:0000256" key="3">
    <source>
        <dbReference type="ARBA" id="ARBA00022777"/>
    </source>
</evidence>
<dbReference type="SUPFAM" id="SSF53613">
    <property type="entry name" value="Ribokinase-like"/>
    <property type="match status" value="1"/>
</dbReference>
<dbReference type="PANTHER" id="PTHR43320">
    <property type="entry name" value="SUGAR KINASE"/>
    <property type="match status" value="1"/>
</dbReference>
<comment type="similarity">
    <text evidence="1">Belongs to the carbohydrate kinase PfkB family.</text>
</comment>
<dbReference type="CDD" id="cd01166">
    <property type="entry name" value="KdgK"/>
    <property type="match status" value="1"/>
</dbReference>
<dbReference type="InterPro" id="IPR029056">
    <property type="entry name" value="Ribokinase-like"/>
</dbReference>
<dbReference type="InterPro" id="IPR011611">
    <property type="entry name" value="PfkB_dom"/>
</dbReference>
<reference evidence="5 6" key="1">
    <citation type="submission" date="2016-11" db="EMBL/GenBank/DDBJ databases">
        <title>Genome sequence and comparative genomic analysis of clinical strain Elizabethkingia meningoseptica 61421 PRCM.</title>
        <authorList>
            <person name="Wang M."/>
            <person name="Hu S."/>
            <person name="Cao L."/>
            <person name="Jiang T."/>
            <person name="Zhou Y."/>
            <person name="Ming D."/>
        </authorList>
    </citation>
    <scope>NUCLEOTIDE SEQUENCE [LARGE SCALE GENOMIC DNA]</scope>
    <source>
        <strain evidence="5 6">61421 PRCM</strain>
    </source>
</reference>
<dbReference type="InterPro" id="IPR052700">
    <property type="entry name" value="Carb_kinase_PfkB-like"/>
</dbReference>
<dbReference type="AlphaFoldDB" id="A0A1T3F542"/>
<dbReference type="eggNOG" id="COG0524">
    <property type="taxonomic scope" value="Bacteria"/>
</dbReference>
<keyword evidence="3 5" id="KW-0418">Kinase</keyword>
<evidence type="ECO:0000313" key="6">
    <source>
        <dbReference type="Proteomes" id="UP000188947"/>
    </source>
</evidence>
<dbReference type="Pfam" id="PF00294">
    <property type="entry name" value="PfkB"/>
    <property type="match status" value="1"/>
</dbReference>
<gene>
    <name evidence="5" type="ORF">BMF97_00010</name>
</gene>
<name>A0A1T3F542_ELIME</name>
<proteinExistence type="inferred from homology"/>
<organism evidence="5 6">
    <name type="scientific">Elizabethkingia meningoseptica</name>
    <name type="common">Chryseobacterium meningosepticum</name>
    <dbReference type="NCBI Taxonomy" id="238"/>
    <lineage>
        <taxon>Bacteria</taxon>
        <taxon>Pseudomonadati</taxon>
        <taxon>Bacteroidota</taxon>
        <taxon>Flavobacteriia</taxon>
        <taxon>Flavobacteriales</taxon>
        <taxon>Weeksellaceae</taxon>
        <taxon>Elizabethkingia</taxon>
    </lineage>
</organism>
<dbReference type="RefSeq" id="WP_077564110.1">
    <property type="nucleotide sequence ID" value="NZ_CP016378.1"/>
</dbReference>
<dbReference type="Gene3D" id="3.40.1190.20">
    <property type="match status" value="1"/>
</dbReference>
<feature type="domain" description="Carbohydrate kinase PfkB" evidence="4">
    <location>
        <begin position="4"/>
        <end position="310"/>
    </location>
</feature>
<evidence type="ECO:0000313" key="5">
    <source>
        <dbReference type="EMBL" id="OOH97694.1"/>
    </source>
</evidence>
<dbReference type="PANTHER" id="PTHR43320:SF2">
    <property type="entry name" value="2-DEHYDRO-3-DEOXYGLUCONOKINASE_2-DEHYDRO-3-DEOXYGALACTONOKINASE"/>
    <property type="match status" value="1"/>
</dbReference>
<protein>
    <submittedName>
        <fullName evidence="5">Carbohydrate kinase</fullName>
    </submittedName>
</protein>
<keyword evidence="6" id="KW-1185">Reference proteome</keyword>
<evidence type="ECO:0000256" key="2">
    <source>
        <dbReference type="ARBA" id="ARBA00022679"/>
    </source>
</evidence>
<dbReference type="EMBL" id="MPOG01000001">
    <property type="protein sequence ID" value="OOH97694.1"/>
    <property type="molecule type" value="Genomic_DNA"/>
</dbReference>